<keyword evidence="1" id="KW-0378">Hydrolase</keyword>
<dbReference type="Gene3D" id="3.40.50.1000">
    <property type="entry name" value="HAD superfamily/HAD-like"/>
    <property type="match status" value="2"/>
</dbReference>
<proteinExistence type="predicted"/>
<organism evidence="1 2">
    <name type="scientific">Tomitella cavernea</name>
    <dbReference type="NCBI Taxonomy" id="1387982"/>
    <lineage>
        <taxon>Bacteria</taxon>
        <taxon>Bacillati</taxon>
        <taxon>Actinomycetota</taxon>
        <taxon>Actinomycetes</taxon>
        <taxon>Mycobacteriales</taxon>
        <taxon>Tomitella</taxon>
    </lineage>
</organism>
<dbReference type="SUPFAM" id="SSF56784">
    <property type="entry name" value="HAD-like"/>
    <property type="match status" value="1"/>
</dbReference>
<dbReference type="Pfam" id="PF13242">
    <property type="entry name" value="Hydrolase_like"/>
    <property type="match status" value="1"/>
</dbReference>
<comment type="caution">
    <text evidence="1">The sequence shown here is derived from an EMBL/GenBank/DDBJ whole genome shotgun (WGS) entry which is preliminary data.</text>
</comment>
<name>A0ABP9CWP7_9ACTN</name>
<dbReference type="InterPro" id="IPR023214">
    <property type="entry name" value="HAD_sf"/>
</dbReference>
<dbReference type="PANTHER" id="PTHR19288:SF46">
    <property type="entry name" value="HALOACID DEHALOGENASE-LIKE HYDROLASE DOMAIN-CONTAINING PROTEIN 2"/>
    <property type="match status" value="1"/>
</dbReference>
<evidence type="ECO:0000313" key="1">
    <source>
        <dbReference type="EMBL" id="GAA4820640.1"/>
    </source>
</evidence>
<dbReference type="InterPro" id="IPR036412">
    <property type="entry name" value="HAD-like_sf"/>
</dbReference>
<dbReference type="Pfam" id="PF13344">
    <property type="entry name" value="Hydrolase_6"/>
    <property type="match status" value="1"/>
</dbReference>
<keyword evidence="2" id="KW-1185">Reference proteome</keyword>
<gene>
    <name evidence="1" type="ORF">GCM10023353_30770</name>
</gene>
<dbReference type="EMBL" id="BAABKQ010000001">
    <property type="protein sequence ID" value="GAA4820640.1"/>
    <property type="molecule type" value="Genomic_DNA"/>
</dbReference>
<dbReference type="InterPro" id="IPR006357">
    <property type="entry name" value="HAD-SF_hydro_IIA"/>
</dbReference>
<dbReference type="PANTHER" id="PTHR19288">
    <property type="entry name" value="4-NITROPHENYLPHOSPHATASE-RELATED"/>
    <property type="match status" value="1"/>
</dbReference>
<dbReference type="NCBIfam" id="TIGR01460">
    <property type="entry name" value="HAD-SF-IIA"/>
    <property type="match status" value="1"/>
</dbReference>
<sequence>MVGARRAAGAVCDREPLRSLSHYAEPMSDAAGAGSAHPVDVDGVLLDIDGVIATSWRPLPGAADALEELERRGIPRAFLTSTTSRTRAEIVERLAAGGIAVDADEVLTAAVLTSEYLQATHPGARVWLINSGADLTEDMTGVAFDAADPELVVLGGAGAAFDHLTLSRVVELMLEGTPVVAMHRGVVWATEDGLRVDTGLYLPGLEEAGGEGITVVGKPSITAFLSAAEVVGVEPTRLLMVGDDLHSDVIAAQRAGLTGALVRTGKYREAVVDVSPDKPDRIIDSIGDLPALLGRS</sequence>
<evidence type="ECO:0000313" key="2">
    <source>
        <dbReference type="Proteomes" id="UP001500839"/>
    </source>
</evidence>
<reference evidence="2" key="1">
    <citation type="journal article" date="2019" name="Int. J. Syst. Evol. Microbiol.">
        <title>The Global Catalogue of Microorganisms (GCM) 10K type strain sequencing project: providing services to taxonomists for standard genome sequencing and annotation.</title>
        <authorList>
            <consortium name="The Broad Institute Genomics Platform"/>
            <consortium name="The Broad Institute Genome Sequencing Center for Infectious Disease"/>
            <person name="Wu L."/>
            <person name="Ma J."/>
        </authorList>
    </citation>
    <scope>NUCLEOTIDE SEQUENCE [LARGE SCALE GENOMIC DNA]</scope>
    <source>
        <strain evidence="2">JCM 18542</strain>
    </source>
</reference>
<dbReference type="Proteomes" id="UP001500839">
    <property type="component" value="Unassembled WGS sequence"/>
</dbReference>
<protein>
    <submittedName>
        <fullName evidence="1">HAD-IIA family hydrolase</fullName>
    </submittedName>
</protein>
<dbReference type="GO" id="GO:0016787">
    <property type="term" value="F:hydrolase activity"/>
    <property type="evidence" value="ECO:0007669"/>
    <property type="project" value="UniProtKB-KW"/>
</dbReference>
<accession>A0ABP9CWP7</accession>